<dbReference type="PROSITE" id="PS50862">
    <property type="entry name" value="AA_TRNA_LIGASE_II"/>
    <property type="match status" value="1"/>
</dbReference>
<dbReference type="GO" id="GO:0006418">
    <property type="term" value="P:tRNA aminoacylation for protein translation"/>
    <property type="evidence" value="ECO:0007669"/>
    <property type="project" value="InterPro"/>
</dbReference>
<feature type="region of interest" description="Disordered" evidence="10">
    <location>
        <begin position="494"/>
        <end position="537"/>
    </location>
</feature>
<dbReference type="Pfam" id="PF00425">
    <property type="entry name" value="Chorismate_bind"/>
    <property type="match status" value="1"/>
</dbReference>
<dbReference type="GO" id="GO:0001216">
    <property type="term" value="F:DNA-binding transcription activator activity"/>
    <property type="evidence" value="ECO:0007669"/>
    <property type="project" value="InterPro"/>
</dbReference>
<dbReference type="OrthoDB" id="360585at2759"/>
<keyword evidence="2" id="KW-0240">DNA-directed RNA polymerase</keyword>
<protein>
    <submittedName>
        <fullName evidence="11">Uncharacterized protein</fullName>
    </submittedName>
</protein>
<dbReference type="EMBL" id="OB662046">
    <property type="protein sequence ID" value="CAD7229403.1"/>
    <property type="molecule type" value="Genomic_DNA"/>
</dbReference>
<dbReference type="PROSITE" id="PS00718">
    <property type="entry name" value="SIGMA54_2"/>
    <property type="match status" value="1"/>
</dbReference>
<dbReference type="Pfam" id="PF01063">
    <property type="entry name" value="Aminotran_4"/>
    <property type="match status" value="1"/>
</dbReference>
<dbReference type="Gene3D" id="3.20.10.10">
    <property type="entry name" value="D-amino Acid Aminotransferase, subunit A, domain 2"/>
    <property type="match status" value="1"/>
</dbReference>
<keyword evidence="8" id="KW-0804">Transcription</keyword>
<dbReference type="InterPro" id="IPR000394">
    <property type="entry name" value="RNA_pol_sigma_54"/>
</dbReference>
<keyword evidence="3" id="KW-0808">Transferase</keyword>
<name>A0A7R8ZRW2_9CRUS</name>
<dbReference type="AlphaFoldDB" id="A0A7R8ZRW2"/>
<evidence type="ECO:0000256" key="5">
    <source>
        <dbReference type="ARBA" id="ARBA00023015"/>
    </source>
</evidence>
<dbReference type="InterPro" id="IPR007046">
    <property type="entry name" value="RNA_pol_sigma_54_core-bd"/>
</dbReference>
<dbReference type="GO" id="GO:0004812">
    <property type="term" value="F:aminoacyl-tRNA ligase activity"/>
    <property type="evidence" value="ECO:0007669"/>
    <property type="project" value="InterPro"/>
</dbReference>
<feature type="compositionally biased region" description="Acidic residues" evidence="10">
    <location>
        <begin position="494"/>
        <end position="511"/>
    </location>
</feature>
<dbReference type="InterPro" id="IPR007634">
    <property type="entry name" value="RNA_pol_sigma_54_DNA-bd"/>
</dbReference>
<dbReference type="InterPro" id="IPR043131">
    <property type="entry name" value="BCAT-like_N"/>
</dbReference>
<sequence length="768" mass="89102">MGEPSSNPSKLNLNPKIIDPKKYQPSFNQVMQAIQHGDSFLCNLTVEVPVQLDIPLEELYDIAKAKHKLWIFTYPMKGTINAEIPHAKNQLLQNQKEKAEHYTIVDLMRNDLSQVAHQHMYWHNRRFNGTRKYFFDVSETLDLEKFIQIPPGLPTQGVMKCKLIYDQEIREITYEPYVIRPISSFQLVEVYQTDYAYKRLDRSALEVLKEGVFADEIIIVKHGNLTDASYANLIFFDGKDWFTPDHYLLNGTMRQHLLNERMIHEKAITPKDLTKYTHFKLINAMMPMDIAPAFSLLVQTIQFKDANFKAMLLKSSPDHFIAKDINGNYFAIDANGDGEIQIIEAEQYFNQNGFVYVNTPIITGSDAEGAGEMFTVTTLPFQNTPTNETGNIDYTEDFFGKKTHLTVSGQLEAEAAAMGLGKVYTFGPTFRAENSNTSRHMAEFWMIEPEMAFYNLDQNMDLAEDFLKYQIQLMKLVQLPTLAFEDRVLQELEENPALEDANTQEDEYDEFDSNKDENLDYENDYDEQSIDTSENKTQTPAIEMAIDILNDSFERFTKKHYKKIIQKHDITEEELKDAIHEIERLNPKPGKSFGGNNRIVEHIIPDFTIRIHQGQLELTLNGRNAPELRISRQYSEMLDTYKNTEKKSKEQEKAVLFVKQKLDAAKWFVDAVKQRQNTLYKTMSAIMEMQKEYFLTESLTNEEGEEISTREIKRILQNIIDKEDKRKPLTDEKLAKALKDEGYSIARRTVAKYREQLNIPVGRLRKEI</sequence>
<dbReference type="Pfam" id="PF00309">
    <property type="entry name" value="Sigma54_AID"/>
    <property type="match status" value="1"/>
</dbReference>
<dbReference type="InterPro" id="IPR001544">
    <property type="entry name" value="Aminotrans_IV"/>
</dbReference>
<evidence type="ECO:0000256" key="2">
    <source>
        <dbReference type="ARBA" id="ARBA00022478"/>
    </source>
</evidence>
<keyword evidence="6" id="KW-0731">Sigma factor</keyword>
<keyword evidence="4" id="KW-0548">Nucleotidyltransferase</keyword>
<keyword evidence="9" id="KW-0100">Branched-chain amino acid biosynthesis</keyword>
<dbReference type="InterPro" id="IPR006195">
    <property type="entry name" value="aa-tRNA-synth_II"/>
</dbReference>
<organism evidence="11">
    <name type="scientific">Cyprideis torosa</name>
    <dbReference type="NCBI Taxonomy" id="163714"/>
    <lineage>
        <taxon>Eukaryota</taxon>
        <taxon>Metazoa</taxon>
        <taxon>Ecdysozoa</taxon>
        <taxon>Arthropoda</taxon>
        <taxon>Crustacea</taxon>
        <taxon>Oligostraca</taxon>
        <taxon>Ostracoda</taxon>
        <taxon>Podocopa</taxon>
        <taxon>Podocopida</taxon>
        <taxon>Cytherocopina</taxon>
        <taxon>Cytheroidea</taxon>
        <taxon>Cytherideidae</taxon>
        <taxon>Cyprideis</taxon>
    </lineage>
</organism>
<evidence type="ECO:0000256" key="10">
    <source>
        <dbReference type="SAM" id="MobiDB-lite"/>
    </source>
</evidence>
<evidence type="ECO:0000256" key="1">
    <source>
        <dbReference type="ARBA" id="ARBA00008798"/>
    </source>
</evidence>
<dbReference type="GO" id="GO:0005524">
    <property type="term" value="F:ATP binding"/>
    <property type="evidence" value="ECO:0007669"/>
    <property type="project" value="InterPro"/>
</dbReference>
<dbReference type="Gene3D" id="1.10.10.60">
    <property type="entry name" value="Homeodomain-like"/>
    <property type="match status" value="1"/>
</dbReference>
<dbReference type="GO" id="GO:0000428">
    <property type="term" value="C:DNA-directed RNA polymerase complex"/>
    <property type="evidence" value="ECO:0007669"/>
    <property type="project" value="UniProtKB-KW"/>
</dbReference>
<dbReference type="InterPro" id="IPR015890">
    <property type="entry name" value="Chorismate_C"/>
</dbReference>
<evidence type="ECO:0000256" key="4">
    <source>
        <dbReference type="ARBA" id="ARBA00022695"/>
    </source>
</evidence>
<dbReference type="SUPFAM" id="SSF56752">
    <property type="entry name" value="D-aminoacid aminotransferase-like PLP-dependent enzymes"/>
    <property type="match status" value="1"/>
</dbReference>
<keyword evidence="7" id="KW-0238">DNA-binding</keyword>
<evidence type="ECO:0000256" key="8">
    <source>
        <dbReference type="ARBA" id="ARBA00023163"/>
    </source>
</evidence>
<dbReference type="GO" id="GO:0006352">
    <property type="term" value="P:DNA-templated transcription initiation"/>
    <property type="evidence" value="ECO:0007669"/>
    <property type="project" value="InterPro"/>
</dbReference>
<dbReference type="Pfam" id="PF04963">
    <property type="entry name" value="Sigma54_CBD"/>
    <property type="match status" value="1"/>
</dbReference>
<dbReference type="SUPFAM" id="SSF55681">
    <property type="entry name" value="Class II aaRS and biotin synthetases"/>
    <property type="match status" value="1"/>
</dbReference>
<evidence type="ECO:0000256" key="9">
    <source>
        <dbReference type="ARBA" id="ARBA00023304"/>
    </source>
</evidence>
<evidence type="ECO:0000256" key="6">
    <source>
        <dbReference type="ARBA" id="ARBA00023082"/>
    </source>
</evidence>
<keyword evidence="5" id="KW-0805">Transcription regulation</keyword>
<dbReference type="GO" id="GO:0016987">
    <property type="term" value="F:sigma factor activity"/>
    <property type="evidence" value="ECO:0007669"/>
    <property type="project" value="UniProtKB-KW"/>
</dbReference>
<evidence type="ECO:0000256" key="3">
    <source>
        <dbReference type="ARBA" id="ARBA00022679"/>
    </source>
</evidence>
<reference evidence="11" key="1">
    <citation type="submission" date="2020-11" db="EMBL/GenBank/DDBJ databases">
        <authorList>
            <person name="Tran Van P."/>
        </authorList>
    </citation>
    <scope>NUCLEOTIDE SEQUENCE</scope>
</reference>
<dbReference type="PANTHER" id="PTHR32248:SF4">
    <property type="entry name" value="RNA POLYMERASE SIGMA-54 FACTOR"/>
    <property type="match status" value="1"/>
</dbReference>
<dbReference type="InterPro" id="IPR043132">
    <property type="entry name" value="BCAT-like_C"/>
</dbReference>
<dbReference type="Gene3D" id="3.30.470.10">
    <property type="match status" value="1"/>
</dbReference>
<dbReference type="InterPro" id="IPR045864">
    <property type="entry name" value="aa-tRNA-synth_II/BPL/LPL"/>
</dbReference>
<dbReference type="PANTHER" id="PTHR32248">
    <property type="entry name" value="RNA POLYMERASE SIGMA-54 FACTOR"/>
    <property type="match status" value="1"/>
</dbReference>
<comment type="similarity">
    <text evidence="1">Belongs to the sigma-54 factor family.</text>
</comment>
<accession>A0A7R8ZRW2</accession>
<dbReference type="GO" id="GO:0009082">
    <property type="term" value="P:branched-chain amino acid biosynthetic process"/>
    <property type="evidence" value="ECO:0007669"/>
    <property type="project" value="UniProtKB-KW"/>
</dbReference>
<dbReference type="SUPFAM" id="SSF56322">
    <property type="entry name" value="ADC synthase"/>
    <property type="match status" value="1"/>
</dbReference>
<dbReference type="InterPro" id="IPR005801">
    <property type="entry name" value="ADC_synthase"/>
</dbReference>
<evidence type="ECO:0000256" key="7">
    <source>
        <dbReference type="ARBA" id="ARBA00023125"/>
    </source>
</evidence>
<proteinExistence type="inferred from homology"/>
<dbReference type="GO" id="GO:0016779">
    <property type="term" value="F:nucleotidyltransferase activity"/>
    <property type="evidence" value="ECO:0007669"/>
    <property type="project" value="UniProtKB-KW"/>
</dbReference>
<dbReference type="PROSITE" id="PS50044">
    <property type="entry name" value="SIGMA54_3"/>
    <property type="match status" value="1"/>
</dbReference>
<evidence type="ECO:0000313" key="11">
    <source>
        <dbReference type="EMBL" id="CAD7229403.1"/>
    </source>
</evidence>
<gene>
    <name evidence="11" type="ORF">CTOB1V02_LOCUS7275</name>
</gene>
<keyword evidence="9" id="KW-0028">Amino-acid biosynthesis</keyword>
<dbReference type="GO" id="GO:0003677">
    <property type="term" value="F:DNA binding"/>
    <property type="evidence" value="ECO:0007669"/>
    <property type="project" value="UniProtKB-KW"/>
</dbReference>
<dbReference type="InterPro" id="IPR036038">
    <property type="entry name" value="Aminotransferase-like"/>
</dbReference>
<feature type="compositionally biased region" description="Acidic residues" evidence="10">
    <location>
        <begin position="519"/>
        <end position="529"/>
    </location>
</feature>
<dbReference type="Pfam" id="PF04552">
    <property type="entry name" value="Sigma54_DBD"/>
    <property type="match status" value="1"/>
</dbReference>
<dbReference type="Gene3D" id="3.30.930.10">
    <property type="entry name" value="Bira Bifunctional Protein, Domain 2"/>
    <property type="match status" value="1"/>
</dbReference>